<organism evidence="1 2">
    <name type="scientific">Caldovatus sediminis</name>
    <dbReference type="NCBI Taxonomy" id="2041189"/>
    <lineage>
        <taxon>Bacteria</taxon>
        <taxon>Pseudomonadati</taxon>
        <taxon>Pseudomonadota</taxon>
        <taxon>Alphaproteobacteria</taxon>
        <taxon>Acetobacterales</taxon>
        <taxon>Roseomonadaceae</taxon>
        <taxon>Caldovatus</taxon>
    </lineage>
</organism>
<reference evidence="1 2" key="1">
    <citation type="journal article" date="2014" name="Int. J. Syst. Evol. Microbiol.">
        <title>Complete genome sequence of Corynebacterium casei LMG S-19264T (=DSM 44701T), isolated from a smear-ripened cheese.</title>
        <authorList>
            <consortium name="US DOE Joint Genome Institute (JGI-PGF)"/>
            <person name="Walter F."/>
            <person name="Albersmeier A."/>
            <person name="Kalinowski J."/>
            <person name="Ruckert C."/>
        </authorList>
    </citation>
    <scope>NUCLEOTIDE SEQUENCE [LARGE SCALE GENOMIC DNA]</scope>
    <source>
        <strain evidence="1 2">CGMCC 1.16330</strain>
    </source>
</reference>
<keyword evidence="2" id="KW-1185">Reference proteome</keyword>
<name>A0A8J2Z9I1_9PROT</name>
<dbReference type="Proteomes" id="UP000597507">
    <property type="component" value="Unassembled WGS sequence"/>
</dbReference>
<accession>A0A8J2Z9I1</accession>
<dbReference type="RefSeq" id="WP_188898695.1">
    <property type="nucleotide sequence ID" value="NZ_BMKS01000002.1"/>
</dbReference>
<evidence type="ECO:0000313" key="1">
    <source>
        <dbReference type="EMBL" id="GGG22188.1"/>
    </source>
</evidence>
<comment type="caution">
    <text evidence="1">The sequence shown here is derived from an EMBL/GenBank/DDBJ whole genome shotgun (WGS) entry which is preliminary data.</text>
</comment>
<gene>
    <name evidence="1" type="ORF">GCM10010964_07930</name>
</gene>
<dbReference type="AlphaFoldDB" id="A0A8J2Z9I1"/>
<protein>
    <submittedName>
        <fullName evidence="1">Uncharacterized protein</fullName>
    </submittedName>
</protein>
<sequence length="46" mass="5036">MRLDAARAAPAPAVFEASDPYVFVFYALPRELAPAMLARLRGSAER</sequence>
<evidence type="ECO:0000313" key="2">
    <source>
        <dbReference type="Proteomes" id="UP000597507"/>
    </source>
</evidence>
<dbReference type="EMBL" id="BMKS01000002">
    <property type="protein sequence ID" value="GGG22188.1"/>
    <property type="molecule type" value="Genomic_DNA"/>
</dbReference>
<proteinExistence type="predicted"/>